<feature type="domain" description="C2H2-type" evidence="10">
    <location>
        <begin position="140"/>
        <end position="167"/>
    </location>
</feature>
<feature type="domain" description="C2H2-type" evidence="10">
    <location>
        <begin position="168"/>
        <end position="196"/>
    </location>
</feature>
<dbReference type="InterPro" id="IPR027756">
    <property type="entry name" value="Ovo-like"/>
</dbReference>
<dbReference type="Ensembl" id="ENSAZOT00000022035.1">
    <property type="protein sequence ID" value="ENSAZOP00000020510.1"/>
    <property type="gene ID" value="ENSAZOG00000013283.1"/>
</dbReference>
<comment type="similarity">
    <text evidence="2">Belongs to the krueppel C2H2-type zinc-finger protein family.</text>
</comment>
<dbReference type="Pfam" id="PF00096">
    <property type="entry name" value="zf-C2H2"/>
    <property type="match status" value="1"/>
</dbReference>
<comment type="subcellular location">
    <subcellularLocation>
        <location evidence="1">Nucleus</location>
    </subcellularLocation>
</comment>
<keyword evidence="5 8" id="KW-0863">Zinc-finger</keyword>
<dbReference type="FunFam" id="3.30.160.60:FF:000452">
    <property type="entry name" value="Transcription factor Ovo-like 2"/>
    <property type="match status" value="1"/>
</dbReference>
<dbReference type="AlphaFoldDB" id="A0A8B9V8B7"/>
<keyword evidence="7" id="KW-0539">Nucleus</keyword>
<dbReference type="GO" id="GO:0051241">
    <property type="term" value="P:negative regulation of multicellular organismal process"/>
    <property type="evidence" value="ECO:0007669"/>
    <property type="project" value="UniProtKB-ARBA"/>
</dbReference>
<dbReference type="PANTHER" id="PTHR10032:SF193">
    <property type="entry name" value="TRANSCRIPTION FACTOR OVO-LIKE 2"/>
    <property type="match status" value="1"/>
</dbReference>
<reference evidence="11" key="2">
    <citation type="submission" date="2025-09" db="UniProtKB">
        <authorList>
            <consortium name="Ensembl"/>
        </authorList>
    </citation>
    <scope>IDENTIFICATION</scope>
</reference>
<dbReference type="PANTHER" id="PTHR10032">
    <property type="entry name" value="ZINC FINGER PROTEIN WITH KRAB AND SCAN DOMAINS"/>
    <property type="match status" value="1"/>
</dbReference>
<feature type="region of interest" description="Disordered" evidence="9">
    <location>
        <begin position="17"/>
        <end position="41"/>
    </location>
</feature>
<dbReference type="InterPro" id="IPR013087">
    <property type="entry name" value="Znf_C2H2_type"/>
</dbReference>
<dbReference type="FunFam" id="3.30.160.60:FF:001250">
    <property type="entry name" value="putative transcription factor ovo-like protein 3"/>
    <property type="match status" value="1"/>
</dbReference>
<dbReference type="Pfam" id="PF13894">
    <property type="entry name" value="zf-C2H2_4"/>
    <property type="match status" value="1"/>
</dbReference>
<dbReference type="GO" id="GO:0005634">
    <property type="term" value="C:nucleus"/>
    <property type="evidence" value="ECO:0007669"/>
    <property type="project" value="UniProtKB-SubCell"/>
</dbReference>
<evidence type="ECO:0000256" key="6">
    <source>
        <dbReference type="ARBA" id="ARBA00022833"/>
    </source>
</evidence>
<evidence type="ECO:0000256" key="2">
    <source>
        <dbReference type="ARBA" id="ARBA00006991"/>
    </source>
</evidence>
<dbReference type="Proteomes" id="UP000694549">
    <property type="component" value="Unplaced"/>
</dbReference>
<dbReference type="PROSITE" id="PS50157">
    <property type="entry name" value="ZINC_FINGER_C2H2_2"/>
    <property type="match status" value="4"/>
</dbReference>
<dbReference type="GO" id="GO:0010837">
    <property type="term" value="P:regulation of keratinocyte proliferation"/>
    <property type="evidence" value="ECO:0007669"/>
    <property type="project" value="UniProtKB-ARBA"/>
</dbReference>
<evidence type="ECO:0000259" key="10">
    <source>
        <dbReference type="PROSITE" id="PS50157"/>
    </source>
</evidence>
<organism evidence="11 12">
    <name type="scientific">Anas zonorhyncha</name>
    <name type="common">Eastern spot-billed duck</name>
    <dbReference type="NCBI Taxonomy" id="75864"/>
    <lineage>
        <taxon>Eukaryota</taxon>
        <taxon>Metazoa</taxon>
        <taxon>Chordata</taxon>
        <taxon>Craniata</taxon>
        <taxon>Vertebrata</taxon>
        <taxon>Euteleostomi</taxon>
        <taxon>Archelosauria</taxon>
        <taxon>Archosauria</taxon>
        <taxon>Dinosauria</taxon>
        <taxon>Saurischia</taxon>
        <taxon>Theropoda</taxon>
        <taxon>Coelurosauria</taxon>
        <taxon>Aves</taxon>
        <taxon>Neognathae</taxon>
        <taxon>Galloanserae</taxon>
        <taxon>Anseriformes</taxon>
        <taxon>Anatidae</taxon>
        <taxon>Anatinae</taxon>
        <taxon>Anas</taxon>
    </lineage>
</organism>
<dbReference type="SUPFAM" id="SSF57667">
    <property type="entry name" value="beta-beta-alpha zinc fingers"/>
    <property type="match status" value="2"/>
</dbReference>
<dbReference type="SMART" id="SM00355">
    <property type="entry name" value="ZnF_C2H2"/>
    <property type="match status" value="4"/>
</dbReference>
<evidence type="ECO:0000256" key="5">
    <source>
        <dbReference type="ARBA" id="ARBA00022771"/>
    </source>
</evidence>
<name>A0A8B9V8B7_9AVES</name>
<dbReference type="PROSITE" id="PS00028">
    <property type="entry name" value="ZINC_FINGER_C2H2_1"/>
    <property type="match status" value="3"/>
</dbReference>
<dbReference type="InterPro" id="IPR036236">
    <property type="entry name" value="Znf_C2H2_sf"/>
</dbReference>
<dbReference type="GO" id="GO:0045616">
    <property type="term" value="P:regulation of keratinocyte differentiation"/>
    <property type="evidence" value="ECO:0007669"/>
    <property type="project" value="UniProtKB-ARBA"/>
</dbReference>
<feature type="domain" description="C2H2-type" evidence="10">
    <location>
        <begin position="207"/>
        <end position="235"/>
    </location>
</feature>
<dbReference type="Gene3D" id="3.30.160.60">
    <property type="entry name" value="Classic Zinc Finger"/>
    <property type="match status" value="2"/>
</dbReference>
<sequence>MPRAFLVKRRSPQPAVRSWAGLPDEERPLPTARPWGAPSRCPPLPPNLPSRRLRSPFLIPLRFSLSLFSPSPPSARGLFFFFLVVFAMSIQLSRSRSLPQFTTGTCNDATVHSCELCGKGFRLQRMLNRHIKCHSQVKRHLCTFCGKGFNDTFDLKRHVRTHTGIRPYKCEVCNKAFTQRCSLESHLKKIHGVQQQYAYKQRRDKLYVCEDCGYTGPTQEDLYLHVSSVHPGSAFLKKTSKKLAAVLQNKLKRSPHLLDGVFTELAFR</sequence>
<dbReference type="GO" id="GO:0009968">
    <property type="term" value="P:negative regulation of signal transduction"/>
    <property type="evidence" value="ECO:0007669"/>
    <property type="project" value="UniProtKB-ARBA"/>
</dbReference>
<evidence type="ECO:0000256" key="9">
    <source>
        <dbReference type="SAM" id="MobiDB-lite"/>
    </source>
</evidence>
<dbReference type="GO" id="GO:0045892">
    <property type="term" value="P:negative regulation of DNA-templated transcription"/>
    <property type="evidence" value="ECO:0007669"/>
    <property type="project" value="UniProtKB-ARBA"/>
</dbReference>
<evidence type="ECO:0000313" key="11">
    <source>
        <dbReference type="Ensembl" id="ENSAZOP00000020510.1"/>
    </source>
</evidence>
<dbReference type="GO" id="GO:0000978">
    <property type="term" value="F:RNA polymerase II cis-regulatory region sequence-specific DNA binding"/>
    <property type="evidence" value="ECO:0007669"/>
    <property type="project" value="TreeGrafter"/>
</dbReference>
<protein>
    <submittedName>
        <fullName evidence="11">Ovo like zinc finger 2</fullName>
    </submittedName>
</protein>
<dbReference type="GO" id="GO:0009913">
    <property type="term" value="P:epidermal cell differentiation"/>
    <property type="evidence" value="ECO:0007669"/>
    <property type="project" value="TreeGrafter"/>
</dbReference>
<evidence type="ECO:0000256" key="8">
    <source>
        <dbReference type="PROSITE-ProRule" id="PRU00042"/>
    </source>
</evidence>
<feature type="domain" description="C2H2-type" evidence="10">
    <location>
        <begin position="112"/>
        <end position="139"/>
    </location>
</feature>
<accession>A0A8B9V8B7</accession>
<evidence type="ECO:0000256" key="7">
    <source>
        <dbReference type="ARBA" id="ARBA00023242"/>
    </source>
</evidence>
<dbReference type="GO" id="GO:0045596">
    <property type="term" value="P:negative regulation of cell differentiation"/>
    <property type="evidence" value="ECO:0007669"/>
    <property type="project" value="UniProtKB-ARBA"/>
</dbReference>
<keyword evidence="4" id="KW-0677">Repeat</keyword>
<keyword evidence="6" id="KW-0862">Zinc</keyword>
<keyword evidence="12" id="KW-1185">Reference proteome</keyword>
<keyword evidence="3" id="KW-0479">Metal-binding</keyword>
<dbReference type="GO" id="GO:0008270">
    <property type="term" value="F:zinc ion binding"/>
    <property type="evidence" value="ECO:0007669"/>
    <property type="project" value="UniProtKB-KW"/>
</dbReference>
<evidence type="ECO:0000313" key="12">
    <source>
        <dbReference type="Proteomes" id="UP000694549"/>
    </source>
</evidence>
<evidence type="ECO:0000256" key="1">
    <source>
        <dbReference type="ARBA" id="ARBA00004123"/>
    </source>
</evidence>
<proteinExistence type="inferred from homology"/>
<dbReference type="GO" id="GO:0000981">
    <property type="term" value="F:DNA-binding transcription factor activity, RNA polymerase II-specific"/>
    <property type="evidence" value="ECO:0007669"/>
    <property type="project" value="TreeGrafter"/>
</dbReference>
<evidence type="ECO:0000256" key="3">
    <source>
        <dbReference type="ARBA" id="ARBA00022723"/>
    </source>
</evidence>
<evidence type="ECO:0000256" key="4">
    <source>
        <dbReference type="ARBA" id="ARBA00022737"/>
    </source>
</evidence>
<reference evidence="11" key="1">
    <citation type="submission" date="2025-08" db="UniProtKB">
        <authorList>
            <consortium name="Ensembl"/>
        </authorList>
    </citation>
    <scope>IDENTIFICATION</scope>
</reference>